<reference evidence="2" key="1">
    <citation type="submission" date="2020-02" db="EMBL/GenBank/DDBJ databases">
        <authorList>
            <person name="Meier V. D."/>
        </authorList>
    </citation>
    <scope>NUCLEOTIDE SEQUENCE</scope>
    <source>
        <strain evidence="2">AVDCRST_MAG63</strain>
    </source>
</reference>
<dbReference type="AlphaFoldDB" id="A0A6J4IKL1"/>
<protein>
    <submittedName>
        <fullName evidence="2">Uncharacterized protein</fullName>
    </submittedName>
</protein>
<feature type="region of interest" description="Disordered" evidence="1">
    <location>
        <begin position="89"/>
        <end position="109"/>
    </location>
</feature>
<evidence type="ECO:0000256" key="1">
    <source>
        <dbReference type="SAM" id="MobiDB-lite"/>
    </source>
</evidence>
<gene>
    <name evidence="2" type="ORF">AVDCRST_MAG63-2007</name>
</gene>
<feature type="compositionally biased region" description="Basic and acidic residues" evidence="1">
    <location>
        <begin position="92"/>
        <end position="109"/>
    </location>
</feature>
<dbReference type="EMBL" id="CADCTO010000260">
    <property type="protein sequence ID" value="CAA9252805.1"/>
    <property type="molecule type" value="Genomic_DNA"/>
</dbReference>
<evidence type="ECO:0000313" key="2">
    <source>
        <dbReference type="EMBL" id="CAA9252805.1"/>
    </source>
</evidence>
<name>A0A6J4IKL1_9BACT</name>
<proteinExistence type="predicted"/>
<accession>A0A6J4IKL1</accession>
<sequence length="109" mass="12538">MMPPIEPPEQRVRLDSEDLQNLARLVSGRMQIECPRCRNWLRPTIEARELRIGSSPDLSAVDASQPGRPRLQFYCNRCQRVIGFVQGDDWADPERGRGDAPTRWGHLEL</sequence>
<organism evidence="2">
    <name type="scientific">uncultured Armatimonadetes bacterium</name>
    <dbReference type="NCBI Taxonomy" id="157466"/>
    <lineage>
        <taxon>Bacteria</taxon>
        <taxon>Bacillati</taxon>
        <taxon>Armatimonadota</taxon>
        <taxon>environmental samples</taxon>
    </lineage>
</organism>